<proteinExistence type="predicted"/>
<keyword evidence="2" id="KW-1185">Reference proteome</keyword>
<protein>
    <submittedName>
        <fullName evidence="1">Uncharacterized protein</fullName>
    </submittedName>
</protein>
<dbReference type="Proteomes" id="UP001732700">
    <property type="component" value="Chromosome 4C"/>
</dbReference>
<reference evidence="1" key="1">
    <citation type="submission" date="2021-05" db="EMBL/GenBank/DDBJ databases">
        <authorList>
            <person name="Scholz U."/>
            <person name="Mascher M."/>
            <person name="Fiebig A."/>
        </authorList>
    </citation>
    <scope>NUCLEOTIDE SEQUENCE [LARGE SCALE GENOMIC DNA]</scope>
</reference>
<accession>A0ACD5WP67</accession>
<name>A0ACD5WP67_AVESA</name>
<sequence>MAGRTPFTNVDPATAAEAQRQGSDPHELDRTMEIMLLHIYANLPHFPVYDCRLRPALTDSGDVDRISSLPHELLRDIVSRLPVKDAARTAILSSCWSTIWRSTPLVLNDTHLLPKGHRWPLTPANSPAITAAVSRILEEHPGPIDCVRLICTNMNSYRTQLARWLQLLAAKGVKDLVLINRPWPRDLSLPATVFSITTLTSLYLGHWKLPDTDVLRGASFPHLRELGICCIFMKHGDFDSLVSRSPVLEILNILGCVEGLRIRLVSQSLRCVQISLSSMEDIAVVKAPLLERLIMYRSLSSQARGLCTRVSILDAPKLHVFGYLEPGLVLKIRDTIIMPGIKMSPSIMLTSVKILSLDVRFGVLNDVNRVPPFLRCFPNAQRLHIMSKRCEEPTDNLTLKFWEEPGPIINVMLRINTMSIREFRGEPGEVSFLEYFFRSARVLRTVVVAMANPEFAPFSTDDAHSKANKCYKNMASNACNMLVLGSNGPAGGDLWEFKHGTDFSFHDPFSIAEVKC</sequence>
<reference evidence="1" key="2">
    <citation type="submission" date="2025-09" db="UniProtKB">
        <authorList>
            <consortium name="EnsemblPlants"/>
        </authorList>
    </citation>
    <scope>IDENTIFICATION</scope>
</reference>
<dbReference type="EnsemblPlants" id="AVESA.00010b.r2.4CG1260380.1">
    <property type="protein sequence ID" value="AVESA.00010b.r2.4CG1260380.1.CDS"/>
    <property type="gene ID" value="AVESA.00010b.r2.4CG1260380"/>
</dbReference>
<evidence type="ECO:0000313" key="1">
    <source>
        <dbReference type="EnsemblPlants" id="AVESA.00010b.r2.4CG1260380.1.CDS"/>
    </source>
</evidence>
<organism evidence="1 2">
    <name type="scientific">Avena sativa</name>
    <name type="common">Oat</name>
    <dbReference type="NCBI Taxonomy" id="4498"/>
    <lineage>
        <taxon>Eukaryota</taxon>
        <taxon>Viridiplantae</taxon>
        <taxon>Streptophyta</taxon>
        <taxon>Embryophyta</taxon>
        <taxon>Tracheophyta</taxon>
        <taxon>Spermatophyta</taxon>
        <taxon>Magnoliopsida</taxon>
        <taxon>Liliopsida</taxon>
        <taxon>Poales</taxon>
        <taxon>Poaceae</taxon>
        <taxon>BOP clade</taxon>
        <taxon>Pooideae</taxon>
        <taxon>Poodae</taxon>
        <taxon>Poeae</taxon>
        <taxon>Poeae Chloroplast Group 1 (Aveneae type)</taxon>
        <taxon>Aveninae</taxon>
        <taxon>Avena</taxon>
    </lineage>
</organism>
<evidence type="ECO:0000313" key="2">
    <source>
        <dbReference type="Proteomes" id="UP001732700"/>
    </source>
</evidence>